<proteinExistence type="predicted"/>
<accession>A0AAE8JX91</accession>
<evidence type="ECO:0000313" key="2">
    <source>
        <dbReference type="Proteomes" id="UP000284283"/>
    </source>
</evidence>
<comment type="caution">
    <text evidence="1">The sequence shown here is derived from an EMBL/GenBank/DDBJ whole genome shotgun (WGS) entry which is preliminary data.</text>
</comment>
<dbReference type="Proteomes" id="UP000284283">
    <property type="component" value="Unassembled WGS sequence"/>
</dbReference>
<name>A0AAE8JX91_XANVA</name>
<evidence type="ECO:0000313" key="1">
    <source>
        <dbReference type="EMBL" id="RNL03807.1"/>
    </source>
</evidence>
<dbReference type="AlphaFoldDB" id="A0AAE8JX91"/>
<protein>
    <submittedName>
        <fullName evidence="1">Uncharacterized protein</fullName>
    </submittedName>
</protein>
<dbReference type="RefSeq" id="WP_010370244.1">
    <property type="nucleotide sequence ID" value="NZ_CP025272.1"/>
</dbReference>
<dbReference type="KEGG" id="xva:C7V42_15685"/>
<dbReference type="EMBL" id="PYTT01000074">
    <property type="protein sequence ID" value="RNL03807.1"/>
    <property type="molecule type" value="Genomic_DNA"/>
</dbReference>
<gene>
    <name evidence="1" type="ORF">C9386_07570</name>
</gene>
<sequence length="307" mass="34867">MLMTRRIADMPPHLQPALKSLAAECRAWLDRAQSSGDILRYTQAVEEYLKATGPLSPKVGTQMGRISHFWSVAACEAYFRNDLAQLAQFFCWTIESRALLLRWDAVHSQIYSDLANWPQEYSDSLRAAGPTVLSDWTTGKVCAQRFLEMAEKDERLNTLPQSRRIAHDTHDVFLVGLLSEGYDLAIHFEPRKPLIAPYQALLDTWKSHDQDTFAQAMSEAADFHLSRSKASTGSRTYEFDRDFDRVFPLELLAVQALRRRDGMPEFPSGHALIDGPWSVLNDLSCPPPHPLMAAVLARVEEDYPLFR</sequence>
<reference evidence="1 2" key="1">
    <citation type="submission" date="2018-03" db="EMBL/GenBank/DDBJ databases">
        <authorList>
            <person name="Wu G."/>
        </authorList>
    </citation>
    <scope>NUCLEOTIDE SEQUENCE [LARGE SCALE GENOMIC DNA]</scope>
    <source>
        <strain evidence="1 2">SAM-118</strain>
    </source>
</reference>
<organism evidence="1 2">
    <name type="scientific">Xanthomonas vasicola pv. vasculorum</name>
    <dbReference type="NCBI Taxonomy" id="325776"/>
    <lineage>
        <taxon>Bacteria</taxon>
        <taxon>Pseudomonadati</taxon>
        <taxon>Pseudomonadota</taxon>
        <taxon>Gammaproteobacteria</taxon>
        <taxon>Lysobacterales</taxon>
        <taxon>Lysobacteraceae</taxon>
        <taxon>Xanthomonas</taxon>
    </lineage>
</organism>